<dbReference type="Proteomes" id="UP000625033">
    <property type="component" value="Unassembled WGS sequence"/>
</dbReference>
<proteinExistence type="predicted"/>
<dbReference type="Pfam" id="PF03176">
    <property type="entry name" value="MMPL"/>
    <property type="match status" value="2"/>
</dbReference>
<evidence type="ECO:0000256" key="2">
    <source>
        <dbReference type="ARBA" id="ARBA00022475"/>
    </source>
</evidence>
<sequence>MASFLYRLGRAAAHFRWWFVSAWVAVIAIVALGASMFMGTLTNQFSIPGTETQQTLDRLQEEMPDAAGGTGTIVFQTQDGSEFTEEQRAEVQRALKELAALDEVNEARDPFALQDDLDDAVTQLEDAREEIASGEEELADGRQQLEDGKEQLADGRAEVEDGRAQLEEARAEVADGWEQLEAGQAELNAGAAELEDGRAQLNSGRAQLEDGKEQLAAGEAQYQDGLAEYQAGAAQVADGREQLTAAEQQLEESAAQLEAGQQQYEAGVAELTSQFGVSTLEEASAALDAQQEQLDANTELSDAERAAAQEQIDTGRAGITELQESSAQLEAGRAELESGRQQLEAQRSELEAAAAQLPAAKQELDAARAELDAAAAEIETNEARLQQAAAEIAAGEDELAAGQAEIAENRAKLEAAEQEIADNAAQLDEAEATLDEEEAKLPEAEQELADGAAELEQAREDIALGTRQAAASEGLRFISEDGTTAAATIQFFGQTDALDTETRDEIRAIATSVESAGVQADLSQQLVQDVSEVFGIAEVIGLAIAAVVLLVMLGTVVAAGLPLIMAVLGVGVGVGGTLAFSSLIEMPSITPALALMLGLAVGIDYSLFIVHRHRTQLLGGMELRESIARATGTSGNAVVFAGLTVVIALAALVVPGLPFLSILGLSAAFTVAVAVLMSVTLTPAVLSVIGMRLLSRKARAKAAVAAQAPVPAAHESRTSSPRGWGAVVTRHPWLTTMATVLLLGAVALPATDLRTALPDGGAEPAGSTARTAYDTMSERFGAGYNGPLLVVADLPRDESGEPLNDDDALRANLDVADYLRDVDGVVAAVPASINEDNTVGILQVVPEEGPASEETEALVHELRDAAADIEAATGADVALTGQVAAQIDVTEKLMDSLPLYLTVVVGLSLVLLLLVFRSIVVPLLATAGFLLSLFAAFGATTAVYQWGWLSSVFGVDSPGPIMSFLPILLIGILFGLAMDYQVFLVSGMREAYVHGEDPRRAVTSGLKQAAPVVTAAALIMASVFAGFIFSHLTMIRALGFSLAVGVLVDAFLIRMTLTPAVMYLLGRHAWYLPKWLDKMLPDVDVEGAKLNEHLPGADSPRSPETAELPATSYAEAGAGSSR</sequence>
<feature type="transmembrane region" description="Helical" evidence="8">
    <location>
        <begin position="659"/>
        <end position="689"/>
    </location>
</feature>
<feature type="coiled-coil region" evidence="6">
    <location>
        <begin position="326"/>
        <end position="461"/>
    </location>
</feature>
<evidence type="ECO:0000256" key="3">
    <source>
        <dbReference type="ARBA" id="ARBA00022692"/>
    </source>
</evidence>
<keyword evidence="4 8" id="KW-1133">Transmembrane helix</keyword>
<comment type="subcellular location">
    <subcellularLocation>
        <location evidence="1">Cell membrane</location>
        <topology evidence="1">Multi-pass membrane protein</topology>
    </subcellularLocation>
</comment>
<evidence type="ECO:0000256" key="1">
    <source>
        <dbReference type="ARBA" id="ARBA00004651"/>
    </source>
</evidence>
<dbReference type="RefSeq" id="WP_196835305.1">
    <property type="nucleotide sequence ID" value="NZ_JADOTZ010000001.1"/>
</dbReference>
<evidence type="ECO:0000313" key="11">
    <source>
        <dbReference type="Proteomes" id="UP000625033"/>
    </source>
</evidence>
<feature type="transmembrane region" description="Helical" evidence="8">
    <location>
        <begin position="732"/>
        <end position="750"/>
    </location>
</feature>
<reference evidence="10" key="1">
    <citation type="submission" date="2020-11" db="EMBL/GenBank/DDBJ databases">
        <title>Sequencing the genomes of 1000 actinobacteria strains.</title>
        <authorList>
            <person name="Klenk H.-P."/>
        </authorList>
    </citation>
    <scope>NUCLEOTIDE SEQUENCE</scope>
    <source>
        <strain evidence="10">DSM 26152</strain>
    </source>
</reference>
<keyword evidence="6" id="KW-0175">Coiled coil</keyword>
<gene>
    <name evidence="10" type="ORF">IW252_000691</name>
</gene>
<name>A0A931D3V8_9MICC</name>
<keyword evidence="5 8" id="KW-0472">Membrane</keyword>
<protein>
    <submittedName>
        <fullName evidence="10">RND superfamily putative drug exporter</fullName>
    </submittedName>
</protein>
<dbReference type="InterPro" id="IPR050545">
    <property type="entry name" value="Mycobact_MmpL"/>
</dbReference>
<feature type="transmembrane region" description="Helical" evidence="8">
    <location>
        <begin position="1009"/>
        <end position="1032"/>
    </location>
</feature>
<feature type="transmembrane region" description="Helical" evidence="8">
    <location>
        <begin position="17"/>
        <end position="38"/>
    </location>
</feature>
<feature type="coiled-coil region" evidence="6">
    <location>
        <begin position="236"/>
        <end position="300"/>
    </location>
</feature>
<evidence type="ECO:0000256" key="4">
    <source>
        <dbReference type="ARBA" id="ARBA00022989"/>
    </source>
</evidence>
<dbReference type="Gene3D" id="1.20.1640.10">
    <property type="entry name" value="Multidrug efflux transporter AcrB transmembrane domain"/>
    <property type="match status" value="2"/>
</dbReference>
<dbReference type="PANTHER" id="PTHR33406">
    <property type="entry name" value="MEMBRANE PROTEIN MJ1562-RELATED"/>
    <property type="match status" value="1"/>
</dbReference>
<feature type="region of interest" description="Disordered" evidence="7">
    <location>
        <begin position="130"/>
        <end position="158"/>
    </location>
</feature>
<dbReference type="PANTHER" id="PTHR33406:SF13">
    <property type="entry name" value="MEMBRANE PROTEIN YDFJ"/>
    <property type="match status" value="1"/>
</dbReference>
<dbReference type="SUPFAM" id="SSF82866">
    <property type="entry name" value="Multidrug efflux transporter AcrB transmembrane domain"/>
    <property type="match status" value="2"/>
</dbReference>
<evidence type="ECO:0000256" key="7">
    <source>
        <dbReference type="SAM" id="MobiDB-lite"/>
    </source>
</evidence>
<dbReference type="GO" id="GO:0005886">
    <property type="term" value="C:plasma membrane"/>
    <property type="evidence" value="ECO:0007669"/>
    <property type="project" value="UniProtKB-SubCell"/>
</dbReference>
<feature type="transmembrane region" description="Helical" evidence="8">
    <location>
        <begin position="897"/>
        <end position="916"/>
    </location>
</feature>
<feature type="domain" description="SSD" evidence="9">
    <location>
        <begin position="899"/>
        <end position="1063"/>
    </location>
</feature>
<feature type="domain" description="SSD" evidence="9">
    <location>
        <begin position="556"/>
        <end position="688"/>
    </location>
</feature>
<feature type="transmembrane region" description="Helical" evidence="8">
    <location>
        <begin position="589"/>
        <end position="610"/>
    </location>
</feature>
<organism evidence="10 11">
    <name type="scientific">Zhihengliuella flava</name>
    <dbReference type="NCBI Taxonomy" id="1285193"/>
    <lineage>
        <taxon>Bacteria</taxon>
        <taxon>Bacillati</taxon>
        <taxon>Actinomycetota</taxon>
        <taxon>Actinomycetes</taxon>
        <taxon>Micrococcales</taxon>
        <taxon>Micrococcaceae</taxon>
        <taxon>Zhihengliuella</taxon>
    </lineage>
</organism>
<evidence type="ECO:0000256" key="5">
    <source>
        <dbReference type="ARBA" id="ARBA00023136"/>
    </source>
</evidence>
<dbReference type="EMBL" id="JADOTZ010000001">
    <property type="protein sequence ID" value="MBG6083924.1"/>
    <property type="molecule type" value="Genomic_DNA"/>
</dbReference>
<evidence type="ECO:0000313" key="10">
    <source>
        <dbReference type="EMBL" id="MBG6083924.1"/>
    </source>
</evidence>
<evidence type="ECO:0000259" key="9">
    <source>
        <dbReference type="PROSITE" id="PS50156"/>
    </source>
</evidence>
<feature type="transmembrane region" description="Helical" evidence="8">
    <location>
        <begin position="533"/>
        <end position="556"/>
    </location>
</feature>
<keyword evidence="2" id="KW-1003">Cell membrane</keyword>
<dbReference type="PROSITE" id="PS50156">
    <property type="entry name" value="SSD"/>
    <property type="match status" value="2"/>
</dbReference>
<comment type="caution">
    <text evidence="10">The sequence shown here is derived from an EMBL/GenBank/DDBJ whole genome shotgun (WGS) entry which is preliminary data.</text>
</comment>
<feature type="region of interest" description="Disordered" evidence="7">
    <location>
        <begin position="1091"/>
        <end position="1122"/>
    </location>
</feature>
<dbReference type="AlphaFoldDB" id="A0A931D3V8"/>
<feature type="transmembrane region" description="Helical" evidence="8">
    <location>
        <begin position="1038"/>
        <end position="1065"/>
    </location>
</feature>
<evidence type="ECO:0000256" key="6">
    <source>
        <dbReference type="SAM" id="Coils"/>
    </source>
</evidence>
<keyword evidence="11" id="KW-1185">Reference proteome</keyword>
<feature type="transmembrane region" description="Helical" evidence="8">
    <location>
        <begin position="563"/>
        <end position="583"/>
    </location>
</feature>
<accession>A0A931D3V8</accession>
<dbReference type="InterPro" id="IPR000731">
    <property type="entry name" value="SSD"/>
</dbReference>
<feature type="transmembrane region" description="Helical" evidence="8">
    <location>
        <begin position="964"/>
        <end position="988"/>
    </location>
</feature>
<feature type="transmembrane region" description="Helical" evidence="8">
    <location>
        <begin position="631"/>
        <end position="653"/>
    </location>
</feature>
<feature type="compositionally biased region" description="Basic and acidic residues" evidence="7">
    <location>
        <begin position="139"/>
        <end position="158"/>
    </location>
</feature>
<evidence type="ECO:0000256" key="8">
    <source>
        <dbReference type="SAM" id="Phobius"/>
    </source>
</evidence>
<dbReference type="InterPro" id="IPR004869">
    <property type="entry name" value="MMPL_dom"/>
</dbReference>
<feature type="transmembrane region" description="Helical" evidence="8">
    <location>
        <begin position="923"/>
        <end position="944"/>
    </location>
</feature>
<dbReference type="Gene3D" id="1.10.287.1490">
    <property type="match status" value="2"/>
</dbReference>
<keyword evidence="3 8" id="KW-0812">Transmembrane</keyword>